<sequence length="691" mass="71651">MTRLPAAPPAPTVSWDDLQIPLPPMPPMPDLPFLPGVPDFWGTPMQWLVAVPALTALAVITLSGRSNRLAAWLGVGGGLVTFLAALWQLVVLVRVDGRHASGSVGALPLGELTVPLGLQVDWPLGLVAVAVALVALVVQVYGRWYLWYDPRYTVFAATVAAFTAAMLLTVLADDVLLLLIGWEVMGWCSYLLIGHHSTRAAARRAALKALLVTRTADVGVVLGLVVLAAGARTTSLTGIVEHWSGVAGAAAEPGSPGPALTAAMVLLVVGVAGKSALFPFQDWLPDAMEGPTPASALIHAATMVAAGTVVLVHLFPLLAATDPARTLLAVLAAVTMLGAALLAFAQGDLKRLLAWSTVSQVALMLGALAAATPQTGPDAATQHLLAHAWFKALLFLSAGWLGVLVGGTAMAVVASGGRRYRVLRRRFAWGLLALAGVPPFVGFVSKELVLGTAETGAVGAGGPASVMVLAAVGASAPLTAAYCMRAWLVLDRPTLAQQHAATYHAGPVERIDDFFDEPQVVHEAEGVERAEAAITSSARLGTTVLTLMTLLGSVVALLPVWRSDVHLNVQLLLATLVLMAAAALAVWFAARGVRTRDAAARVPARLSLAAERGLGADYAYRLVVATPVLALARAVTWFDGEVLDAWVRGAGAGARLVGRAGDLLTPRRVTPSLAGVLGGMLLVVLVAVVTS</sequence>
<dbReference type="PANTHER" id="PTHR42829">
    <property type="entry name" value="NADH-UBIQUINONE OXIDOREDUCTASE CHAIN 5"/>
    <property type="match status" value="1"/>
</dbReference>
<feature type="transmembrane region" description="Helical" evidence="6">
    <location>
        <begin position="45"/>
        <end position="62"/>
    </location>
</feature>
<feature type="transmembrane region" description="Helical" evidence="6">
    <location>
        <begin position="669"/>
        <end position="689"/>
    </location>
</feature>
<dbReference type="InterPro" id="IPR001750">
    <property type="entry name" value="ND/Mrp_TM"/>
</dbReference>
<dbReference type="InterPro" id="IPR003945">
    <property type="entry name" value="NU5C-like"/>
</dbReference>
<proteinExistence type="predicted"/>
<feature type="transmembrane region" description="Helical" evidence="6">
    <location>
        <begin position="205"/>
        <end position="229"/>
    </location>
</feature>
<accession>A0ABV5V2Q5</accession>
<feature type="transmembrane region" description="Helical" evidence="6">
    <location>
        <begin position="292"/>
        <end position="315"/>
    </location>
</feature>
<comment type="subcellular location">
    <subcellularLocation>
        <location evidence="1">Endomembrane system</location>
        <topology evidence="1">Multi-pass membrane protein</topology>
    </subcellularLocation>
    <subcellularLocation>
        <location evidence="5">Membrane</location>
        <topology evidence="5">Multi-pass membrane protein</topology>
    </subcellularLocation>
</comment>
<dbReference type="Gene3D" id="1.20.5.2700">
    <property type="match status" value="1"/>
</dbReference>
<evidence type="ECO:0000259" key="7">
    <source>
        <dbReference type="Pfam" id="PF00361"/>
    </source>
</evidence>
<feature type="transmembrane region" description="Helical" evidence="6">
    <location>
        <begin position="392"/>
        <end position="415"/>
    </location>
</feature>
<keyword evidence="2 5" id="KW-0812">Transmembrane</keyword>
<dbReference type="RefSeq" id="WP_238330477.1">
    <property type="nucleotide sequence ID" value="NZ_JBHMAX010000016.1"/>
</dbReference>
<dbReference type="Pfam" id="PF00662">
    <property type="entry name" value="Proton_antipo_N"/>
    <property type="match status" value="1"/>
</dbReference>
<evidence type="ECO:0000256" key="2">
    <source>
        <dbReference type="ARBA" id="ARBA00022692"/>
    </source>
</evidence>
<feature type="domain" description="NADH-Ubiquinone oxidoreductase (complex I) chain 5 N-terminal" evidence="8">
    <location>
        <begin position="108"/>
        <end position="155"/>
    </location>
</feature>
<keyword evidence="4 6" id="KW-0472">Membrane</keyword>
<evidence type="ECO:0000259" key="8">
    <source>
        <dbReference type="Pfam" id="PF00662"/>
    </source>
</evidence>
<feature type="transmembrane region" description="Helical" evidence="6">
    <location>
        <begin position="175"/>
        <end position="193"/>
    </location>
</feature>
<protein>
    <submittedName>
        <fullName evidence="9">Proton-conducting transporter membrane subunit</fullName>
    </submittedName>
</protein>
<feature type="transmembrane region" description="Helical" evidence="6">
    <location>
        <begin position="464"/>
        <end position="484"/>
    </location>
</feature>
<dbReference type="Proteomes" id="UP001589613">
    <property type="component" value="Unassembled WGS sequence"/>
</dbReference>
<evidence type="ECO:0000313" key="9">
    <source>
        <dbReference type="EMBL" id="MFB9732076.1"/>
    </source>
</evidence>
<feature type="transmembrane region" description="Helical" evidence="6">
    <location>
        <begin position="567"/>
        <end position="590"/>
    </location>
</feature>
<feature type="transmembrane region" description="Helical" evidence="6">
    <location>
        <begin position="152"/>
        <end position="169"/>
    </location>
</feature>
<evidence type="ECO:0000256" key="6">
    <source>
        <dbReference type="SAM" id="Phobius"/>
    </source>
</evidence>
<feature type="transmembrane region" description="Helical" evidence="6">
    <location>
        <begin position="327"/>
        <end position="345"/>
    </location>
</feature>
<evidence type="ECO:0000256" key="4">
    <source>
        <dbReference type="ARBA" id="ARBA00023136"/>
    </source>
</evidence>
<keyword evidence="3 6" id="KW-1133">Transmembrane helix</keyword>
<reference evidence="9 10" key="1">
    <citation type="submission" date="2024-09" db="EMBL/GenBank/DDBJ databases">
        <authorList>
            <person name="Sun Q."/>
            <person name="Mori K."/>
        </authorList>
    </citation>
    <scope>NUCLEOTIDE SEQUENCE [LARGE SCALE GENOMIC DNA]</scope>
    <source>
        <strain evidence="9 10">JCM 12763</strain>
    </source>
</reference>
<evidence type="ECO:0000256" key="1">
    <source>
        <dbReference type="ARBA" id="ARBA00004127"/>
    </source>
</evidence>
<feature type="transmembrane region" description="Helical" evidence="6">
    <location>
        <begin position="540"/>
        <end position="561"/>
    </location>
</feature>
<organism evidence="9 10">
    <name type="scientific">Ornithinimicrobium kibberense</name>
    <dbReference type="NCBI Taxonomy" id="282060"/>
    <lineage>
        <taxon>Bacteria</taxon>
        <taxon>Bacillati</taxon>
        <taxon>Actinomycetota</taxon>
        <taxon>Actinomycetes</taxon>
        <taxon>Micrococcales</taxon>
        <taxon>Ornithinimicrobiaceae</taxon>
        <taxon>Ornithinimicrobium</taxon>
    </lineage>
</organism>
<evidence type="ECO:0000256" key="3">
    <source>
        <dbReference type="ARBA" id="ARBA00022989"/>
    </source>
</evidence>
<evidence type="ECO:0000256" key="5">
    <source>
        <dbReference type="RuleBase" id="RU000320"/>
    </source>
</evidence>
<feature type="transmembrane region" description="Helical" evidence="6">
    <location>
        <begin position="69"/>
        <end position="90"/>
    </location>
</feature>
<dbReference type="PRINTS" id="PR01434">
    <property type="entry name" value="NADHDHGNASE5"/>
</dbReference>
<dbReference type="PANTHER" id="PTHR42829:SF2">
    <property type="entry name" value="NADH-UBIQUINONE OXIDOREDUCTASE CHAIN 5"/>
    <property type="match status" value="1"/>
</dbReference>
<comment type="caution">
    <text evidence="9">The sequence shown here is derived from an EMBL/GenBank/DDBJ whole genome shotgun (WGS) entry which is preliminary data.</text>
</comment>
<dbReference type="EMBL" id="JBHMAX010000016">
    <property type="protein sequence ID" value="MFB9732076.1"/>
    <property type="molecule type" value="Genomic_DNA"/>
</dbReference>
<feature type="transmembrane region" description="Helical" evidence="6">
    <location>
        <begin position="352"/>
        <end position="372"/>
    </location>
</feature>
<gene>
    <name evidence="9" type="ORF">ACFFN0_08460</name>
</gene>
<feature type="transmembrane region" description="Helical" evidence="6">
    <location>
        <begin position="122"/>
        <end position="140"/>
    </location>
</feature>
<feature type="domain" description="NADH:quinone oxidoreductase/Mrp antiporter transmembrane" evidence="7">
    <location>
        <begin position="172"/>
        <end position="453"/>
    </location>
</feature>
<dbReference type="InterPro" id="IPR001516">
    <property type="entry name" value="Proton_antipo_N"/>
</dbReference>
<feature type="transmembrane region" description="Helical" evidence="6">
    <location>
        <begin position="427"/>
        <end position="444"/>
    </location>
</feature>
<evidence type="ECO:0000313" key="10">
    <source>
        <dbReference type="Proteomes" id="UP001589613"/>
    </source>
</evidence>
<keyword evidence="10" id="KW-1185">Reference proteome</keyword>
<name>A0ABV5V2Q5_9MICO</name>
<dbReference type="Pfam" id="PF00361">
    <property type="entry name" value="Proton_antipo_M"/>
    <property type="match status" value="1"/>
</dbReference>
<feature type="transmembrane region" description="Helical" evidence="6">
    <location>
        <begin position="259"/>
        <end position="280"/>
    </location>
</feature>